<dbReference type="Pfam" id="PF03780">
    <property type="entry name" value="Asp23"/>
    <property type="match status" value="1"/>
</dbReference>
<sequence>MDSEQHPPRAPGPVDGAPPAGQTVPSPPAQAPQIGGATQVSEAAVARVAAAAARSVEGVHSLGTGAGRALGALRGRVSGGTSESTVGVGAEVGREEVAVDLTLVAEYGRPLHAIADDVRAAVFRSVEELTGLRVIEVNVEIGDVHVAVDSAPGPATEALPTTSRPAESTTPDGERA</sequence>
<gene>
    <name evidence="3" type="ORF">EV380_3064</name>
</gene>
<keyword evidence="4" id="KW-1185">Reference proteome</keyword>
<reference evidence="3 4" key="1">
    <citation type="submission" date="2019-02" db="EMBL/GenBank/DDBJ databases">
        <title>Sequencing the genomes of 1000 actinobacteria strains.</title>
        <authorList>
            <person name="Klenk H.-P."/>
        </authorList>
    </citation>
    <scope>NUCLEOTIDE SEQUENCE [LARGE SCALE GENOMIC DNA]</scope>
    <source>
        <strain evidence="3 4">DSM 17364</strain>
    </source>
</reference>
<evidence type="ECO:0000256" key="1">
    <source>
        <dbReference type="ARBA" id="ARBA00005721"/>
    </source>
</evidence>
<feature type="region of interest" description="Disordered" evidence="2">
    <location>
        <begin position="1"/>
        <end position="38"/>
    </location>
</feature>
<feature type="compositionally biased region" description="Polar residues" evidence="2">
    <location>
        <begin position="159"/>
        <end position="176"/>
    </location>
</feature>
<proteinExistence type="inferred from homology"/>
<organism evidence="3 4">
    <name type="scientific">Zhihengliuella halotolerans</name>
    <dbReference type="NCBI Taxonomy" id="370736"/>
    <lineage>
        <taxon>Bacteria</taxon>
        <taxon>Bacillati</taxon>
        <taxon>Actinomycetota</taxon>
        <taxon>Actinomycetes</taxon>
        <taxon>Micrococcales</taxon>
        <taxon>Micrococcaceae</taxon>
        <taxon>Zhihengliuella</taxon>
    </lineage>
</organism>
<dbReference type="PANTHER" id="PTHR34297:SF3">
    <property type="entry name" value="ALKALINE SHOCK PROTEIN 23"/>
    <property type="match status" value="1"/>
</dbReference>
<evidence type="ECO:0000313" key="4">
    <source>
        <dbReference type="Proteomes" id="UP000292685"/>
    </source>
</evidence>
<dbReference type="PANTHER" id="PTHR34297">
    <property type="entry name" value="HYPOTHETICAL CYTOSOLIC PROTEIN-RELATED"/>
    <property type="match status" value="1"/>
</dbReference>
<accession>A0A4Q8AI21</accession>
<dbReference type="OrthoDB" id="9808942at2"/>
<feature type="region of interest" description="Disordered" evidence="2">
    <location>
        <begin position="150"/>
        <end position="176"/>
    </location>
</feature>
<dbReference type="InterPro" id="IPR005531">
    <property type="entry name" value="Asp23"/>
</dbReference>
<comment type="caution">
    <text evidence="3">The sequence shown here is derived from an EMBL/GenBank/DDBJ whole genome shotgun (WGS) entry which is preliminary data.</text>
</comment>
<evidence type="ECO:0000256" key="2">
    <source>
        <dbReference type="SAM" id="MobiDB-lite"/>
    </source>
</evidence>
<comment type="similarity">
    <text evidence="1">Belongs to the asp23 family.</text>
</comment>
<feature type="compositionally biased region" description="Low complexity" evidence="2">
    <location>
        <begin position="12"/>
        <end position="21"/>
    </location>
</feature>
<dbReference type="EMBL" id="SHLA01000001">
    <property type="protein sequence ID" value="RZU63443.1"/>
    <property type="molecule type" value="Genomic_DNA"/>
</dbReference>
<protein>
    <submittedName>
        <fullName evidence="3">Putative alkaline shock family protein YloU</fullName>
    </submittedName>
</protein>
<evidence type="ECO:0000313" key="3">
    <source>
        <dbReference type="EMBL" id="RZU63443.1"/>
    </source>
</evidence>
<dbReference type="Proteomes" id="UP000292685">
    <property type="component" value="Unassembled WGS sequence"/>
</dbReference>
<name>A0A4Q8AI21_9MICC</name>
<dbReference type="AlphaFoldDB" id="A0A4Q8AI21"/>